<evidence type="ECO:0000313" key="1">
    <source>
        <dbReference type="EMBL" id="VDN15899.1"/>
    </source>
</evidence>
<accession>A0A3P7P6C3</accession>
<protein>
    <submittedName>
        <fullName evidence="1">Uncharacterized protein</fullName>
    </submittedName>
</protein>
<sequence length="139" mass="15710">MEILESQNKHKAQRSRVKGRVQKCIQSSESDVINLVVGNPKLFYNPMRQSTRNIDPIPLLKTDDGVEISKNNEKAEHLSRFFQLVFTIEPELTIVEFSVSEIPTTDLGALKEVTVLQELLKIQETNSTGSDGKPARLFK</sequence>
<name>A0A3P7P6C3_DIBLA</name>
<dbReference type="AlphaFoldDB" id="A0A3P7P6C3"/>
<gene>
    <name evidence="1" type="ORF">DILT_LOCUS11730</name>
</gene>
<dbReference type="EMBL" id="UYRU01064002">
    <property type="protein sequence ID" value="VDN15899.1"/>
    <property type="molecule type" value="Genomic_DNA"/>
</dbReference>
<proteinExistence type="predicted"/>
<evidence type="ECO:0000313" key="2">
    <source>
        <dbReference type="Proteomes" id="UP000281553"/>
    </source>
</evidence>
<reference evidence="1 2" key="1">
    <citation type="submission" date="2018-11" db="EMBL/GenBank/DDBJ databases">
        <authorList>
            <consortium name="Pathogen Informatics"/>
        </authorList>
    </citation>
    <scope>NUCLEOTIDE SEQUENCE [LARGE SCALE GENOMIC DNA]</scope>
</reference>
<keyword evidence="2" id="KW-1185">Reference proteome</keyword>
<organism evidence="1 2">
    <name type="scientific">Dibothriocephalus latus</name>
    <name type="common">Fish tapeworm</name>
    <name type="synonym">Diphyllobothrium latum</name>
    <dbReference type="NCBI Taxonomy" id="60516"/>
    <lineage>
        <taxon>Eukaryota</taxon>
        <taxon>Metazoa</taxon>
        <taxon>Spiralia</taxon>
        <taxon>Lophotrochozoa</taxon>
        <taxon>Platyhelminthes</taxon>
        <taxon>Cestoda</taxon>
        <taxon>Eucestoda</taxon>
        <taxon>Diphyllobothriidea</taxon>
        <taxon>Diphyllobothriidae</taxon>
        <taxon>Dibothriocephalus</taxon>
    </lineage>
</organism>
<dbReference type="OrthoDB" id="9390935at2759"/>
<dbReference type="Proteomes" id="UP000281553">
    <property type="component" value="Unassembled WGS sequence"/>
</dbReference>